<evidence type="ECO:0000256" key="5">
    <source>
        <dbReference type="ARBA" id="ARBA00023004"/>
    </source>
</evidence>
<evidence type="ECO:0000256" key="1">
    <source>
        <dbReference type="ARBA" id="ARBA00001966"/>
    </source>
</evidence>
<feature type="non-terminal residue" evidence="7">
    <location>
        <position position="132"/>
    </location>
</feature>
<reference evidence="7" key="1">
    <citation type="submission" date="2020-10" db="EMBL/GenBank/DDBJ databases">
        <authorList>
            <person name="Gilroy R."/>
        </authorList>
    </citation>
    <scope>NUCLEOTIDE SEQUENCE</scope>
    <source>
        <strain evidence="7">B1-20833</strain>
    </source>
</reference>
<keyword evidence="4" id="KW-0479">Metal-binding</keyword>
<evidence type="ECO:0000256" key="4">
    <source>
        <dbReference type="ARBA" id="ARBA00022723"/>
    </source>
</evidence>
<comment type="caution">
    <text evidence="7">The sequence shown here is derived from an EMBL/GenBank/DDBJ whole genome shotgun (WGS) entry which is preliminary data.</text>
</comment>
<dbReference type="Gene3D" id="3.20.20.70">
    <property type="entry name" value="Aldolase class I"/>
    <property type="match status" value="1"/>
</dbReference>
<organism evidence="7 8">
    <name type="scientific">Candidatus Cryptobacteroides intestinavium</name>
    <dbReference type="NCBI Taxonomy" id="2840766"/>
    <lineage>
        <taxon>Bacteria</taxon>
        <taxon>Pseudomonadati</taxon>
        <taxon>Bacteroidota</taxon>
        <taxon>Bacteroidia</taxon>
        <taxon>Bacteroidales</taxon>
        <taxon>Candidatus Cryptobacteroides</taxon>
    </lineage>
</organism>
<keyword evidence="5" id="KW-0408">Iron</keyword>
<keyword evidence="2" id="KW-0004">4Fe-4S</keyword>
<dbReference type="Pfam" id="PF13353">
    <property type="entry name" value="Fer4_12"/>
    <property type="match status" value="1"/>
</dbReference>
<evidence type="ECO:0000313" key="8">
    <source>
        <dbReference type="Proteomes" id="UP000823661"/>
    </source>
</evidence>
<evidence type="ECO:0000256" key="3">
    <source>
        <dbReference type="ARBA" id="ARBA00022691"/>
    </source>
</evidence>
<evidence type="ECO:0000313" key="7">
    <source>
        <dbReference type="EMBL" id="MBO8452537.1"/>
    </source>
</evidence>
<dbReference type="InterPro" id="IPR007197">
    <property type="entry name" value="rSAM"/>
</dbReference>
<accession>A0A9D9HIW5</accession>
<proteinExistence type="predicted"/>
<protein>
    <submittedName>
        <fullName evidence="7">7-carboxy-7-deazaguanine synthase QueE</fullName>
    </submittedName>
</protein>
<dbReference type="InterPro" id="IPR058240">
    <property type="entry name" value="rSAM_sf"/>
</dbReference>
<sequence>MSRILITPGIKEWNDHPELGHLDVAECFCDAFQGEGVYSGVPAVFLRLSGCRLNCRWCDTADIWTSVNRISLDSLERLFVSEGLTGLLGAGHHLVVTGGSPLLQQDMLAAFLRRLMDICPEKPFVEIENECS</sequence>
<dbReference type="GO" id="GO:0051539">
    <property type="term" value="F:4 iron, 4 sulfur cluster binding"/>
    <property type="evidence" value="ECO:0007669"/>
    <property type="project" value="UniProtKB-KW"/>
</dbReference>
<dbReference type="GO" id="GO:0046872">
    <property type="term" value="F:metal ion binding"/>
    <property type="evidence" value="ECO:0007669"/>
    <property type="project" value="UniProtKB-KW"/>
</dbReference>
<dbReference type="Proteomes" id="UP000823661">
    <property type="component" value="Unassembled WGS sequence"/>
</dbReference>
<dbReference type="EMBL" id="JADIMI010000066">
    <property type="protein sequence ID" value="MBO8452537.1"/>
    <property type="molecule type" value="Genomic_DNA"/>
</dbReference>
<dbReference type="PANTHER" id="PTHR42836">
    <property type="entry name" value="7-CARBOXY-7-DEAZAGUANINE SYNTHASE"/>
    <property type="match status" value="1"/>
</dbReference>
<dbReference type="PANTHER" id="PTHR42836:SF1">
    <property type="entry name" value="7-CARBOXY-7-DEAZAGUANINE SYNTHASE"/>
    <property type="match status" value="1"/>
</dbReference>
<dbReference type="GO" id="GO:0003824">
    <property type="term" value="F:catalytic activity"/>
    <property type="evidence" value="ECO:0007669"/>
    <property type="project" value="InterPro"/>
</dbReference>
<name>A0A9D9HIW5_9BACT</name>
<dbReference type="AlphaFoldDB" id="A0A9D9HIW5"/>
<reference evidence="7" key="2">
    <citation type="journal article" date="2021" name="PeerJ">
        <title>Extensive microbial diversity within the chicken gut microbiome revealed by metagenomics and culture.</title>
        <authorList>
            <person name="Gilroy R."/>
            <person name="Ravi A."/>
            <person name="Getino M."/>
            <person name="Pursley I."/>
            <person name="Horton D.L."/>
            <person name="Alikhan N.F."/>
            <person name="Baker D."/>
            <person name="Gharbi K."/>
            <person name="Hall N."/>
            <person name="Watson M."/>
            <person name="Adriaenssens E.M."/>
            <person name="Foster-Nyarko E."/>
            <person name="Jarju S."/>
            <person name="Secka A."/>
            <person name="Antonio M."/>
            <person name="Oren A."/>
            <person name="Chaudhuri R.R."/>
            <person name="La Ragione R."/>
            <person name="Hildebrand F."/>
            <person name="Pallen M.J."/>
        </authorList>
    </citation>
    <scope>NUCLEOTIDE SEQUENCE</scope>
    <source>
        <strain evidence="7">B1-20833</strain>
    </source>
</reference>
<dbReference type="InterPro" id="IPR013785">
    <property type="entry name" value="Aldolase_TIM"/>
</dbReference>
<dbReference type="SFLD" id="SFLDS00029">
    <property type="entry name" value="Radical_SAM"/>
    <property type="match status" value="1"/>
</dbReference>
<keyword evidence="6" id="KW-0411">Iron-sulfur</keyword>
<gene>
    <name evidence="7" type="ORF">IAC06_06605</name>
</gene>
<evidence type="ECO:0000256" key="6">
    <source>
        <dbReference type="ARBA" id="ARBA00023014"/>
    </source>
</evidence>
<comment type="cofactor">
    <cofactor evidence="1">
        <name>[4Fe-4S] cluster</name>
        <dbReference type="ChEBI" id="CHEBI:49883"/>
    </cofactor>
</comment>
<evidence type="ECO:0000256" key="2">
    <source>
        <dbReference type="ARBA" id="ARBA00022485"/>
    </source>
</evidence>
<dbReference type="SUPFAM" id="SSF102114">
    <property type="entry name" value="Radical SAM enzymes"/>
    <property type="match status" value="1"/>
</dbReference>
<keyword evidence="3" id="KW-0949">S-adenosyl-L-methionine</keyword>